<reference evidence="1" key="1">
    <citation type="journal article" date="2020" name="Nature">
        <title>Giant virus diversity and host interactions through global metagenomics.</title>
        <authorList>
            <person name="Schulz F."/>
            <person name="Roux S."/>
            <person name="Paez-Espino D."/>
            <person name="Jungbluth S."/>
            <person name="Walsh D.A."/>
            <person name="Denef V.J."/>
            <person name="McMahon K.D."/>
            <person name="Konstantinidis K.T."/>
            <person name="Eloe-Fadrosh E.A."/>
            <person name="Kyrpides N.C."/>
            <person name="Woyke T."/>
        </authorList>
    </citation>
    <scope>NUCLEOTIDE SEQUENCE</scope>
    <source>
        <strain evidence="1">GVMAG-M-3300020192-26</strain>
    </source>
</reference>
<evidence type="ECO:0000313" key="1">
    <source>
        <dbReference type="EMBL" id="QHT00680.1"/>
    </source>
</evidence>
<dbReference type="AlphaFoldDB" id="A0A6C0CA48"/>
<organism evidence="1">
    <name type="scientific">viral metagenome</name>
    <dbReference type="NCBI Taxonomy" id="1070528"/>
    <lineage>
        <taxon>unclassified sequences</taxon>
        <taxon>metagenomes</taxon>
        <taxon>organismal metagenomes</taxon>
    </lineage>
</organism>
<sequence length="79" mass="9450">MIYKIFMYQTEDFSSNLSYISDSRHWSIIFHHIYVCDPKFPFLIKNEKTIHSHILSNKYQNAVAMYRYGSKNIRGADQP</sequence>
<protein>
    <submittedName>
        <fullName evidence="1">Uncharacterized protein</fullName>
    </submittedName>
</protein>
<accession>A0A6C0CA48</accession>
<proteinExistence type="predicted"/>
<name>A0A6C0CA48_9ZZZZ</name>
<dbReference type="EMBL" id="MN739357">
    <property type="protein sequence ID" value="QHT00680.1"/>
    <property type="molecule type" value="Genomic_DNA"/>
</dbReference>